<accession>K0DC43</accession>
<feature type="transmembrane region" description="Helical" evidence="1">
    <location>
        <begin position="305"/>
        <end position="326"/>
    </location>
</feature>
<dbReference type="RefSeq" id="WP_014974124.1">
    <property type="nucleotide sequence ID" value="NC_018673.1"/>
</dbReference>
<dbReference type="eggNOG" id="COG4485">
    <property type="taxonomic scope" value="Bacteria"/>
</dbReference>
<dbReference type="PATRIC" id="fig|1229758.3.peg.598"/>
<feature type="transmembrane region" description="Helical" evidence="1">
    <location>
        <begin position="540"/>
        <end position="558"/>
    </location>
</feature>
<evidence type="ECO:0000256" key="1">
    <source>
        <dbReference type="SAM" id="Phobius"/>
    </source>
</evidence>
<reference evidence="2 3" key="1">
    <citation type="journal article" date="2012" name="J. Bacteriol.">
        <title>Complete genome sequence of Leuconostoc carnosum strain JB16, isolated from Kimchi.</title>
        <authorList>
            <person name="Jung J.Y."/>
            <person name="Lee S.H."/>
            <person name="Jeon C.O."/>
        </authorList>
    </citation>
    <scope>NUCLEOTIDE SEQUENCE [LARGE SCALE GENOMIC DNA]</scope>
    <source>
        <strain evidence="2 3">JB16</strain>
    </source>
</reference>
<feature type="transmembrane region" description="Helical" evidence="1">
    <location>
        <begin position="338"/>
        <end position="356"/>
    </location>
</feature>
<feature type="transmembrane region" description="Helical" evidence="1">
    <location>
        <begin position="363"/>
        <end position="381"/>
    </location>
</feature>
<keyword evidence="1" id="KW-1133">Transmembrane helix</keyword>
<protein>
    <submittedName>
        <fullName evidence="2">Uncharacterized protein</fullName>
    </submittedName>
</protein>
<gene>
    <name evidence="2" type="ordered locus">C270_02990</name>
</gene>
<keyword evidence="1" id="KW-0472">Membrane</keyword>
<evidence type="ECO:0000313" key="2">
    <source>
        <dbReference type="EMBL" id="AFT81511.1"/>
    </source>
</evidence>
<keyword evidence="1" id="KW-0812">Transmembrane</keyword>
<sequence>MLKEKKSFSKFYFLMVIVLNTILFGVNMLSDTMTWKQDVWFHISRIHEINMALNNGQIPTLVSFNSFSSVGQAVNGMYPQLTLIVLTWMTHWLAPIAQYFAIFTIPIVFGSCVIFLIAKKLNVSSFNALVFTMMISSLMRPQFNNIQTSLSMVILTYATIVCFYSLKVISEKNDFNAVLLLAVAVALVANTHILSTILLVIYLLFLTAYFFYYSKYKFKMICGITMAVGVAVSLSFFTIYSIVKLLINHLTSPTNFLLVNSTLDLDKLLANSVNWKITTSLSVFAFIAFIMIIKNWEKLSSLEKYLFGLAMGLILVMTPFIPWALFQDTPISIIQFPTRLLIFTNVTLILLMMFLLRRTTKKTIGIILILLSVMIIFGNIANNWQYRKNVLTIQKPGEYKNLTTSINNNSIQEPNFFDIRHYPEYLPKKSLRNNDNIRLHQPDEQQFRIFNHQALSHGTKITGEKKSTTYNSVTYDFANVKQGKFLIPFFVYDNLNYKVLLNGKSVHFDKNSQGSITVNIPHSGHQTIKMELITPKFYNIIWKFNIIMLGLVITWIIYKFKYLPKVEV</sequence>
<feature type="transmembrane region" description="Helical" evidence="1">
    <location>
        <begin position="12"/>
        <end position="30"/>
    </location>
</feature>
<name>K0DC43_LEUCJ</name>
<feature type="transmembrane region" description="Helical" evidence="1">
    <location>
        <begin position="273"/>
        <end position="293"/>
    </location>
</feature>
<proteinExistence type="predicted"/>
<organism evidence="2 3">
    <name type="scientific">Leuconostoc carnosum (strain JB16)</name>
    <dbReference type="NCBI Taxonomy" id="1229758"/>
    <lineage>
        <taxon>Bacteria</taxon>
        <taxon>Bacillati</taxon>
        <taxon>Bacillota</taxon>
        <taxon>Bacilli</taxon>
        <taxon>Lactobacillales</taxon>
        <taxon>Lactobacillaceae</taxon>
        <taxon>Leuconostoc</taxon>
    </lineage>
</organism>
<dbReference type="KEGG" id="lcn:C270_02990"/>
<keyword evidence="3" id="KW-1185">Reference proteome</keyword>
<dbReference type="EMBL" id="CP003851">
    <property type="protein sequence ID" value="AFT81511.1"/>
    <property type="molecule type" value="Genomic_DNA"/>
</dbReference>
<dbReference type="Proteomes" id="UP000006299">
    <property type="component" value="Chromosome"/>
</dbReference>
<feature type="transmembrane region" description="Helical" evidence="1">
    <location>
        <begin position="149"/>
        <end position="166"/>
    </location>
</feature>
<dbReference type="STRING" id="1229758.C270_02990"/>
<evidence type="ECO:0000313" key="3">
    <source>
        <dbReference type="Proteomes" id="UP000006299"/>
    </source>
</evidence>
<dbReference type="AlphaFoldDB" id="K0DC43"/>
<feature type="transmembrane region" description="Helical" evidence="1">
    <location>
        <begin position="96"/>
        <end position="118"/>
    </location>
</feature>
<feature type="transmembrane region" description="Helical" evidence="1">
    <location>
        <begin position="195"/>
        <end position="213"/>
    </location>
</feature>
<dbReference type="HOGENOM" id="CLU_465248_0_0_9"/>
<feature type="transmembrane region" description="Helical" evidence="1">
    <location>
        <begin position="220"/>
        <end position="243"/>
    </location>
</feature>